<evidence type="ECO:0000313" key="5">
    <source>
        <dbReference type="Proteomes" id="UP001205185"/>
    </source>
</evidence>
<dbReference type="PANTHER" id="PTHR33495">
    <property type="entry name" value="ANTI-SIGMA FACTOR ANTAGONIST TM_1081-RELATED-RELATED"/>
    <property type="match status" value="1"/>
</dbReference>
<keyword evidence="5" id="KW-1185">Reference proteome</keyword>
<name>A0ABT1I8R7_9PSEU</name>
<protein>
    <recommendedName>
        <fullName evidence="2">Anti-sigma factor antagonist</fullName>
    </recommendedName>
</protein>
<dbReference type="CDD" id="cd07043">
    <property type="entry name" value="STAS_anti-anti-sigma_factors"/>
    <property type="match status" value="1"/>
</dbReference>
<comment type="caution">
    <text evidence="4">The sequence shown here is derived from an EMBL/GenBank/DDBJ whole genome shotgun (WGS) entry which is preliminary data.</text>
</comment>
<evidence type="ECO:0000256" key="1">
    <source>
        <dbReference type="ARBA" id="ARBA00009013"/>
    </source>
</evidence>
<dbReference type="SUPFAM" id="SSF52091">
    <property type="entry name" value="SpoIIaa-like"/>
    <property type="match status" value="1"/>
</dbReference>
<dbReference type="InterPro" id="IPR036513">
    <property type="entry name" value="STAS_dom_sf"/>
</dbReference>
<sequence length="103" mass="10736">METDPHTLDITRLVDGGLALSGDLDYATAPELTAMVAALDLGQGAVLTLDLGRLVFCDSSGLSALLAAYRRALSVGGRLSVSAIDPNVARMLAITGLEHLFRP</sequence>
<dbReference type="InterPro" id="IPR002645">
    <property type="entry name" value="STAS_dom"/>
</dbReference>
<gene>
    <name evidence="4" type="ORF">LV75_001509</name>
</gene>
<comment type="similarity">
    <text evidence="1 2">Belongs to the anti-sigma-factor antagonist family.</text>
</comment>
<organism evidence="4 5">
    <name type="scientific">Actinokineospora diospyrosa</name>
    <dbReference type="NCBI Taxonomy" id="103728"/>
    <lineage>
        <taxon>Bacteria</taxon>
        <taxon>Bacillati</taxon>
        <taxon>Actinomycetota</taxon>
        <taxon>Actinomycetes</taxon>
        <taxon>Pseudonocardiales</taxon>
        <taxon>Pseudonocardiaceae</taxon>
        <taxon>Actinokineospora</taxon>
    </lineage>
</organism>
<evidence type="ECO:0000313" key="4">
    <source>
        <dbReference type="EMBL" id="MCP2269021.1"/>
    </source>
</evidence>
<evidence type="ECO:0000259" key="3">
    <source>
        <dbReference type="PROSITE" id="PS50801"/>
    </source>
</evidence>
<evidence type="ECO:0000256" key="2">
    <source>
        <dbReference type="RuleBase" id="RU003749"/>
    </source>
</evidence>
<dbReference type="PROSITE" id="PS50801">
    <property type="entry name" value="STAS"/>
    <property type="match status" value="1"/>
</dbReference>
<dbReference type="Pfam" id="PF13466">
    <property type="entry name" value="STAS_2"/>
    <property type="match status" value="1"/>
</dbReference>
<feature type="domain" description="STAS" evidence="3">
    <location>
        <begin position="18"/>
        <end position="103"/>
    </location>
</feature>
<reference evidence="4 5" key="1">
    <citation type="submission" date="2022-06" db="EMBL/GenBank/DDBJ databases">
        <title>Genomic Encyclopedia of Archaeal and Bacterial Type Strains, Phase II (KMG-II): from individual species to whole genera.</title>
        <authorList>
            <person name="Goeker M."/>
        </authorList>
    </citation>
    <scope>NUCLEOTIDE SEQUENCE [LARGE SCALE GENOMIC DNA]</scope>
    <source>
        <strain evidence="4 5">DSM 44255</strain>
    </source>
</reference>
<dbReference type="EMBL" id="JAMTCO010000004">
    <property type="protein sequence ID" value="MCP2269021.1"/>
    <property type="molecule type" value="Genomic_DNA"/>
</dbReference>
<proteinExistence type="inferred from homology"/>
<dbReference type="RefSeq" id="WP_253886042.1">
    <property type="nucleotide sequence ID" value="NZ_BAAAVB010000016.1"/>
</dbReference>
<dbReference type="NCBIfam" id="TIGR00377">
    <property type="entry name" value="ant_ant_sig"/>
    <property type="match status" value="1"/>
</dbReference>
<dbReference type="Proteomes" id="UP001205185">
    <property type="component" value="Unassembled WGS sequence"/>
</dbReference>
<dbReference type="InterPro" id="IPR003658">
    <property type="entry name" value="Anti-sigma_ant"/>
</dbReference>
<dbReference type="Gene3D" id="3.30.750.24">
    <property type="entry name" value="STAS domain"/>
    <property type="match status" value="1"/>
</dbReference>
<dbReference type="InterPro" id="IPR058548">
    <property type="entry name" value="MlaB-like_STAS"/>
</dbReference>
<dbReference type="PANTHER" id="PTHR33495:SF2">
    <property type="entry name" value="ANTI-SIGMA FACTOR ANTAGONIST TM_1081-RELATED"/>
    <property type="match status" value="1"/>
</dbReference>
<accession>A0ABT1I8R7</accession>